<protein>
    <submittedName>
        <fullName evidence="3">Extracellular solute-binding protein</fullName>
    </submittedName>
</protein>
<feature type="signal peptide" evidence="2">
    <location>
        <begin position="1"/>
        <end position="24"/>
    </location>
</feature>
<comment type="caution">
    <text evidence="3">The sequence shown here is derived from an EMBL/GenBank/DDBJ whole genome shotgun (WGS) entry which is preliminary data.</text>
</comment>
<sequence length="539" mass="59152">MGADVTRRTVLRGSLGAAAGLALAACGDGGPAVPIADNAKVRLPDHVPYQGVKADFPGTPEGVLNGYLHYPASPVTAFPGGPPAAGPPISVMAMTFNPVPPPIGRNTYWQALNRSLGTELRFEITPMGDYPSKVAVIIAGGDLPDAMAVRHEIPQRPAMLNALFEDLSEHLSGPAVREYPYLANIPTAHWRATVYNGGIYGLPMPRANVGSVMFYRADRVRERSLDPDVSDFRAFKQLCTDLTDSRRSRYALGDPVPSLYFVLEMLGVPNQWQESGGRFTSWLEHERLPQGLDAMRQLVTAGLLHPDAFTVTGKFKDWFGSGQIAIHYDGNAGWNDFYRRYAQDTPGFAIDGMLAPGFDGGPGTHWAGLSSFAMLAFKKAPRERIRQLLRACNALAAPFGTDAYKLRKYGVEGVDHTLSGTDPLLTPTGTVETTLPTIFVTDAPISLYFPEIPDVVRTQHDFQKRAVDVLVRNPVEGMYSETDVTVGGPLMVRMQDELKAVMQGRKPLSSWSDTLRTWRKEGGDRIRAEYERYWESINP</sequence>
<name>A0ABP7CPN8_9ACTN</name>
<dbReference type="InterPro" id="IPR050490">
    <property type="entry name" value="Bact_solute-bd_prot1"/>
</dbReference>
<feature type="chain" id="PRO_5046220393" evidence="2">
    <location>
        <begin position="25"/>
        <end position="539"/>
    </location>
</feature>
<proteinExistence type="inferred from homology"/>
<gene>
    <name evidence="3" type="ORF">GCM10022224_069570</name>
</gene>
<dbReference type="Gene3D" id="3.40.190.10">
    <property type="entry name" value="Periplasmic binding protein-like II"/>
    <property type="match status" value="2"/>
</dbReference>
<evidence type="ECO:0000313" key="4">
    <source>
        <dbReference type="Proteomes" id="UP001500902"/>
    </source>
</evidence>
<dbReference type="PANTHER" id="PTHR43649:SF31">
    <property type="entry name" value="SN-GLYCEROL-3-PHOSPHATE-BINDING PERIPLASMIC PROTEIN UGPB"/>
    <property type="match status" value="1"/>
</dbReference>
<dbReference type="Proteomes" id="UP001500902">
    <property type="component" value="Unassembled WGS sequence"/>
</dbReference>
<dbReference type="RefSeq" id="WP_344887584.1">
    <property type="nucleotide sequence ID" value="NZ_BAAAZP010000140.1"/>
</dbReference>
<dbReference type="PANTHER" id="PTHR43649">
    <property type="entry name" value="ARABINOSE-BINDING PROTEIN-RELATED"/>
    <property type="match status" value="1"/>
</dbReference>
<evidence type="ECO:0000256" key="1">
    <source>
        <dbReference type="ARBA" id="ARBA00008520"/>
    </source>
</evidence>
<comment type="similarity">
    <text evidence="1">Belongs to the bacterial solute-binding protein 1 family.</text>
</comment>
<dbReference type="InterPro" id="IPR006311">
    <property type="entry name" value="TAT_signal"/>
</dbReference>
<dbReference type="PROSITE" id="PS51318">
    <property type="entry name" value="TAT"/>
    <property type="match status" value="1"/>
</dbReference>
<organism evidence="3 4">
    <name type="scientific">Nonomuraea antimicrobica</name>
    <dbReference type="NCBI Taxonomy" id="561173"/>
    <lineage>
        <taxon>Bacteria</taxon>
        <taxon>Bacillati</taxon>
        <taxon>Actinomycetota</taxon>
        <taxon>Actinomycetes</taxon>
        <taxon>Streptosporangiales</taxon>
        <taxon>Streptosporangiaceae</taxon>
        <taxon>Nonomuraea</taxon>
    </lineage>
</organism>
<keyword evidence="2" id="KW-0732">Signal</keyword>
<evidence type="ECO:0000313" key="3">
    <source>
        <dbReference type="EMBL" id="GAA3694110.1"/>
    </source>
</evidence>
<dbReference type="EMBL" id="BAAAZP010000140">
    <property type="protein sequence ID" value="GAA3694110.1"/>
    <property type="molecule type" value="Genomic_DNA"/>
</dbReference>
<dbReference type="PROSITE" id="PS51257">
    <property type="entry name" value="PROKAR_LIPOPROTEIN"/>
    <property type="match status" value="1"/>
</dbReference>
<reference evidence="4" key="1">
    <citation type="journal article" date="2019" name="Int. J. Syst. Evol. Microbiol.">
        <title>The Global Catalogue of Microorganisms (GCM) 10K type strain sequencing project: providing services to taxonomists for standard genome sequencing and annotation.</title>
        <authorList>
            <consortium name="The Broad Institute Genomics Platform"/>
            <consortium name="The Broad Institute Genome Sequencing Center for Infectious Disease"/>
            <person name="Wu L."/>
            <person name="Ma J."/>
        </authorList>
    </citation>
    <scope>NUCLEOTIDE SEQUENCE [LARGE SCALE GENOMIC DNA]</scope>
    <source>
        <strain evidence="4">JCM 16904</strain>
    </source>
</reference>
<accession>A0ABP7CPN8</accession>
<dbReference type="SUPFAM" id="SSF53850">
    <property type="entry name" value="Periplasmic binding protein-like II"/>
    <property type="match status" value="1"/>
</dbReference>
<evidence type="ECO:0000256" key="2">
    <source>
        <dbReference type="SAM" id="SignalP"/>
    </source>
</evidence>
<keyword evidence="4" id="KW-1185">Reference proteome</keyword>